<feature type="compositionally biased region" description="Basic and acidic residues" evidence="4">
    <location>
        <begin position="2082"/>
        <end position="2091"/>
    </location>
</feature>
<reference evidence="6" key="2">
    <citation type="submission" date="2025-08" db="UniProtKB">
        <authorList>
            <consortium name="Ensembl"/>
        </authorList>
    </citation>
    <scope>IDENTIFICATION</scope>
</reference>
<feature type="region of interest" description="Disordered" evidence="4">
    <location>
        <begin position="1317"/>
        <end position="1342"/>
    </location>
</feature>
<feature type="region of interest" description="Disordered" evidence="4">
    <location>
        <begin position="1490"/>
        <end position="1591"/>
    </location>
</feature>
<sequence>MSPWQLLRASRATQAAVGYRVHHASGGSVHYSTAPVAADAPDSSRSFCLSTEKATMQQLNSRLASYLQQVQYLEAANQKLECQIQEELDKKCPVELRELDGHLRTVSLLQDQISDCLSAQAQVKLQLLSAELTIFDLNVRTEKEHERRGCLEAELNDLRLLKEELQVHKLPEIQSLLNDQSQQLMGLQIQHQQDMQVVLSQMSGGVTVEMQPAETLDLIQQLDDLRHTSVALLDKNQNEHWFNTQVSMLSSPEVTFDPPAESEVIQAELEELRRTAESLEEELRQLHSLNMVLEATGLDQNESFVEQLEVLQQRADSLCWDLDSVLQATAQQAADQQTLLDITTRLETEIQDYRRLLDGLSPKRVSSLHPTSVANVTSFCGSTSPSPLRRNFTVNKTASVQGGSLKMTGVHAVSRGHIYTVGQTPIGAPLSETVTTVHAIRVHRQYPHNTPVTSINTSNWTSSFQKSENQRTAAIPERTINRQSSPVEDKNHDLRNSSIVSTQVRQGIDQRVAVKDSKLVTNTAQGIIKLFPETQSVGSAEVQAKPEAFTSKPTSLEAVLQANKTETNIQTEITRTILCAEPEVKQGSHSLTHTTTTDNRKKETETVVSAEIICTDRSLEAKNQHPAEVVSLSVKTPTEAVRDEGEIVVRASIVSDFPVLRCVEAQAQVSGDMTLEVKRQEKKQEEDVVRVEGTLLAPSEENKVLEDTDTGSSIATASSSSPHSNDNVESKTTEGTITLVPETESVRSATIQAKPDTLASKEPPREADFQVTKTETYTQTVITKTLLCAEPEVKQGPNTAHTTINDSSKKTAAELKKETQTMISAQMNCTEGSIQAKNQESAQVMSLKLTTPTKIAEDERELAVKETAASESQILVFSEAQCKVSGDLTRMDNKKVERQERNQEEGAVEVECNLLVPSEENKVTTAPFSSPDNKENLESKTTQGTIALDSDTQSFRRAAVQAKPETFASEETSTEADLLATKTRTNITSVVSEFQILKSEEAQDEVSGDLTLLNEEVIRQQKKREEEIEGTLLVPSEENTFIEDVDTRSSIATASSSTPDSNVNLESKIAQGTIAFIPDTQYVRSVAVQAKPETFESKETSTEADFQVTKTGTNIQTVITRTLLCAGPEVKQGPDLLYTAISDPSKQTAAEAKKEAETVISSKINCTEGSIEAKNQESPQLVSLSLETQTEAVGNGGVGVRASVFPESQILRSEGAQGKVSCDLTVMDNKEVERQELKGEVVEVESTLLVPSLEQSLALSDASKSELNKVIEDAETGPSSNPDSNDFESKTASTERLRKVESEVDKGNVVIGFHDTNKVKDDSTKSDNQSKKCTGEKDSGVALSSSVTEELLNPREVHVSASSTKPDIHLSLVEKELLMSTTDQVFRPVDPKEHIRSPDSLSSPNDLEQCFSLVEANMCLSPNGEEEDGEVSLSLTEANAVVRPVEKYLLSTKEEGEPLSFGKDPGLLEQDRNGKVSISVRDGDNLCIGSFEGSKESRGTVNGTINSKPTGEGISLQLGGTADNNAVQNPGGSPEGRYGSENQKETSKSASFGSIPSKEGTTISSVATNSGSISTSNSGIAASSSSKVSVNAGVSVNAEVEDRFRRGSGELMVYGGILGHKTMSLPKTGSKESLSGATSQQERGRFSSRGSAEWMVHGSSKGKEKGSSGTPNPATNPQEKVRFGSGSSLHRTRSEESTSVPLATSPPEKGRFGSEGSGEWRVYGGSPGRISSWAGSKSLPKANGENIPSDVAKLPTSPPGSQGGGRFGSAGSGGSGEWRVYGGSSGRMSSWPGSNNLPKADREDVTSVAAKLPTSPPGSQGAGRFGSAGSGGSGEWRVYGGSSGRMSSWPGNSNLPKADREEISADAKLVTSPPGSVGRRFGSGGSGEWRVYGGSSGRLSSASGADRVSGTSRNQIISPPSSLTSSGQRLSSVGRLSSGGVVRRSSSVGSGGSISGSGSSGRLSGSSGSHRTSTSGRYASTGSGEWKPVYSSASAHRTSMGSTGRPGAGGATGSQRAPSPGGKMSVSMGSGSSSGSGRTNSTGGRVISSSDWPIRSTGSGTGGNKERISVCKMAALSISAAGRERSQDRQRQQQQQQQQQAAGEHSCFVLTLC</sequence>
<feature type="compositionally biased region" description="Low complexity" evidence="4">
    <location>
        <begin position="712"/>
        <end position="724"/>
    </location>
</feature>
<dbReference type="GO" id="GO:0005882">
    <property type="term" value="C:intermediate filament"/>
    <property type="evidence" value="ECO:0007669"/>
    <property type="project" value="UniProtKB-KW"/>
</dbReference>
<feature type="compositionally biased region" description="Basic and acidic residues" evidence="4">
    <location>
        <begin position="1317"/>
        <end position="1339"/>
    </location>
</feature>
<feature type="domain" description="IF rod" evidence="5">
    <location>
        <begin position="52"/>
        <end position="302"/>
    </location>
</feature>
<dbReference type="PROSITE" id="PS51842">
    <property type="entry name" value="IF_ROD_2"/>
    <property type="match status" value="1"/>
</dbReference>
<dbReference type="GeneTree" id="ENSGT00940000155258"/>
<feature type="region of interest" description="Disordered" evidence="4">
    <location>
        <begin position="699"/>
        <end position="767"/>
    </location>
</feature>
<dbReference type="SUPFAM" id="SSF64593">
    <property type="entry name" value="Intermediate filament protein, coiled coil region"/>
    <property type="match status" value="2"/>
</dbReference>
<proteinExistence type="predicted"/>
<feature type="compositionally biased region" description="Low complexity" evidence="4">
    <location>
        <begin position="1960"/>
        <end position="1977"/>
    </location>
</feature>
<feature type="compositionally biased region" description="Gly residues" evidence="4">
    <location>
        <begin position="1761"/>
        <end position="1776"/>
    </location>
</feature>
<accession>A0A671WK44</accession>
<protein>
    <submittedName>
        <fullName evidence="6">Uncharacterized LOC115576412</fullName>
    </submittedName>
</protein>
<feature type="compositionally biased region" description="Polar residues" evidence="4">
    <location>
        <begin position="1277"/>
        <end position="1286"/>
    </location>
</feature>
<feature type="compositionally biased region" description="Low complexity" evidence="4">
    <location>
        <begin position="1567"/>
        <end position="1591"/>
    </location>
</feature>
<dbReference type="InterPro" id="IPR039008">
    <property type="entry name" value="IF_rod_dom"/>
</dbReference>
<organism evidence="6 7">
    <name type="scientific">Sparus aurata</name>
    <name type="common">Gilthead sea bream</name>
    <dbReference type="NCBI Taxonomy" id="8175"/>
    <lineage>
        <taxon>Eukaryota</taxon>
        <taxon>Metazoa</taxon>
        <taxon>Chordata</taxon>
        <taxon>Craniata</taxon>
        <taxon>Vertebrata</taxon>
        <taxon>Euteleostomi</taxon>
        <taxon>Actinopterygii</taxon>
        <taxon>Neopterygii</taxon>
        <taxon>Teleostei</taxon>
        <taxon>Neoteleostei</taxon>
        <taxon>Acanthomorphata</taxon>
        <taxon>Eupercaria</taxon>
        <taxon>Spariformes</taxon>
        <taxon>Sparidae</taxon>
        <taxon>Sparus</taxon>
    </lineage>
</organism>
<feature type="region of interest" description="Disordered" evidence="4">
    <location>
        <begin position="1273"/>
        <end position="1301"/>
    </location>
</feature>
<dbReference type="InParanoid" id="A0A671WK44"/>
<reference evidence="6" key="1">
    <citation type="submission" date="2021-04" db="EMBL/GenBank/DDBJ databases">
        <authorList>
            <consortium name="Wellcome Sanger Institute Data Sharing"/>
        </authorList>
    </citation>
    <scope>NUCLEOTIDE SEQUENCE [LARGE SCALE GENOMIC DNA]</scope>
</reference>
<evidence type="ECO:0000256" key="3">
    <source>
        <dbReference type="SAM" id="Coils"/>
    </source>
</evidence>
<feature type="compositionally biased region" description="Polar residues" evidence="4">
    <location>
        <begin position="1499"/>
        <end position="1509"/>
    </location>
</feature>
<keyword evidence="1" id="KW-0403">Intermediate filament</keyword>
<feature type="compositionally biased region" description="Low complexity" evidence="4">
    <location>
        <begin position="2018"/>
        <end position="2046"/>
    </location>
</feature>
<dbReference type="Proteomes" id="UP000472265">
    <property type="component" value="Chromosome 23"/>
</dbReference>
<evidence type="ECO:0000313" key="6">
    <source>
        <dbReference type="Ensembl" id="ENSSAUP00010036971.1"/>
    </source>
</evidence>
<feature type="compositionally biased region" description="Polar residues" evidence="4">
    <location>
        <begin position="1844"/>
        <end position="1855"/>
    </location>
</feature>
<feature type="coiled-coil region" evidence="3">
    <location>
        <begin position="49"/>
        <end position="90"/>
    </location>
</feature>
<dbReference type="SMART" id="SM01391">
    <property type="entry name" value="Filament"/>
    <property type="match status" value="1"/>
</dbReference>
<evidence type="ECO:0000256" key="2">
    <source>
        <dbReference type="ARBA" id="ARBA00023054"/>
    </source>
</evidence>
<dbReference type="Pfam" id="PF00038">
    <property type="entry name" value="Filament"/>
    <property type="match status" value="1"/>
</dbReference>
<dbReference type="Ensembl" id="ENSSAUT00010038920.1">
    <property type="protein sequence ID" value="ENSSAUP00010036971.1"/>
    <property type="gene ID" value="ENSSAUG00010015608.1"/>
</dbReference>
<feature type="compositionally biased region" description="Polar residues" evidence="4">
    <location>
        <begin position="453"/>
        <end position="472"/>
    </location>
</feature>
<feature type="coiled-coil region" evidence="3">
    <location>
        <begin position="262"/>
        <end position="296"/>
    </location>
</feature>
<evidence type="ECO:0000259" key="5">
    <source>
        <dbReference type="PROSITE" id="PS51842"/>
    </source>
</evidence>
<feature type="compositionally biased region" description="Gly residues" evidence="4">
    <location>
        <begin position="1820"/>
        <end position="1834"/>
    </location>
</feature>
<feature type="compositionally biased region" description="Polar residues" evidence="4">
    <location>
        <begin position="1991"/>
        <end position="2002"/>
    </location>
</feature>
<feature type="compositionally biased region" description="Polar residues" evidence="4">
    <location>
        <begin position="1909"/>
        <end position="1920"/>
    </location>
</feature>
<dbReference type="GO" id="GO:0005198">
    <property type="term" value="F:structural molecule activity"/>
    <property type="evidence" value="ECO:0007669"/>
    <property type="project" value="InterPro"/>
</dbReference>
<dbReference type="PANTHER" id="PTHR23239">
    <property type="entry name" value="INTERMEDIATE FILAMENT"/>
    <property type="match status" value="1"/>
</dbReference>
<reference evidence="6" key="3">
    <citation type="submission" date="2025-09" db="UniProtKB">
        <authorList>
            <consortium name="Ensembl"/>
        </authorList>
    </citation>
    <scope>IDENTIFICATION</scope>
</reference>
<feature type="compositionally biased region" description="Basic and acidic residues" evidence="4">
    <location>
        <begin position="1287"/>
        <end position="1301"/>
    </location>
</feature>
<dbReference type="PANTHER" id="PTHR23239:SF180">
    <property type="entry name" value="KERATIN, TYPE I CYTOSKELETAL 17"/>
    <property type="match status" value="1"/>
</dbReference>
<keyword evidence="7" id="KW-1185">Reference proteome</keyword>
<evidence type="ECO:0000256" key="1">
    <source>
        <dbReference type="ARBA" id="ARBA00022754"/>
    </source>
</evidence>
<feature type="compositionally biased region" description="Low complexity" evidence="4">
    <location>
        <begin position="1921"/>
        <end position="1948"/>
    </location>
</feature>
<feature type="region of interest" description="Disordered" evidence="4">
    <location>
        <begin position="453"/>
        <end position="492"/>
    </location>
</feature>
<feature type="compositionally biased region" description="Polar residues" evidence="4">
    <location>
        <begin position="1625"/>
        <end position="1641"/>
    </location>
</feature>
<feature type="region of interest" description="Disordered" evidence="4">
    <location>
        <begin position="1621"/>
        <end position="2105"/>
    </location>
</feature>
<feature type="compositionally biased region" description="Polar residues" evidence="4">
    <location>
        <begin position="1548"/>
        <end position="1566"/>
    </location>
</feature>
<dbReference type="Gene3D" id="1.20.5.170">
    <property type="match status" value="1"/>
</dbReference>
<evidence type="ECO:0000313" key="7">
    <source>
        <dbReference type="Proteomes" id="UP000472265"/>
    </source>
</evidence>
<name>A0A671WK44_SPAAU</name>
<feature type="compositionally biased region" description="Polar residues" evidence="4">
    <location>
        <begin position="1522"/>
        <end position="1531"/>
    </location>
</feature>
<dbReference type="OMA" id="GSGEWKP"/>
<keyword evidence="2 3" id="KW-0175">Coiled coil</keyword>
<evidence type="ECO:0000256" key="4">
    <source>
        <dbReference type="SAM" id="MobiDB-lite"/>
    </source>
</evidence>
<dbReference type="InterPro" id="IPR002957">
    <property type="entry name" value="Keratin_I"/>
</dbReference>
<feature type="compositionally biased region" description="Polar residues" evidence="4">
    <location>
        <begin position="1786"/>
        <end position="1797"/>
    </location>
</feature>
<gene>
    <name evidence="6" type="primary">LOC115576412</name>
</gene>
<feature type="compositionally biased region" description="Gly residues" evidence="4">
    <location>
        <begin position="1949"/>
        <end position="1959"/>
    </location>
</feature>